<reference evidence="1 2" key="1">
    <citation type="submission" date="2018-06" db="EMBL/GenBank/DDBJ databases">
        <authorList>
            <consortium name="Pathogen Informatics"/>
            <person name="Doyle S."/>
        </authorList>
    </citation>
    <scope>NUCLEOTIDE SEQUENCE [LARGE SCALE GENOMIC DNA]</scope>
    <source>
        <strain evidence="1 2">NCTC8009</strain>
    </source>
</reference>
<sequence>MMALSDELFWTGSPSRVLSGHPVDRTIQVSGDASGRYGLQRGQRVRLRCHLIQGTSATEEKVISVTMRVIPSDIPDILTMNIEPDLLDAMLRKTGSGFHLRRDRLR</sequence>
<accession>A0A2X1LEZ4</accession>
<dbReference type="AlphaFoldDB" id="A0A2X1LEZ4"/>
<dbReference type="EMBL" id="UARW01000006">
    <property type="protein sequence ID" value="SPW74125.1"/>
    <property type="molecule type" value="Genomic_DNA"/>
</dbReference>
<gene>
    <name evidence="1" type="ORF">NCTC8009_00529</name>
</gene>
<proteinExistence type="predicted"/>
<protein>
    <submittedName>
        <fullName evidence="1">TraJ transfer ATPase</fullName>
    </submittedName>
</protein>
<dbReference type="Proteomes" id="UP000250991">
    <property type="component" value="Unassembled WGS sequence"/>
</dbReference>
<organism evidence="1 2">
    <name type="scientific">Escherichia coli</name>
    <dbReference type="NCBI Taxonomy" id="562"/>
    <lineage>
        <taxon>Bacteria</taxon>
        <taxon>Pseudomonadati</taxon>
        <taxon>Pseudomonadota</taxon>
        <taxon>Gammaproteobacteria</taxon>
        <taxon>Enterobacterales</taxon>
        <taxon>Enterobacteriaceae</taxon>
        <taxon>Escherichia</taxon>
    </lineage>
</organism>
<name>A0A2X1LEZ4_ECOLX</name>
<evidence type="ECO:0000313" key="2">
    <source>
        <dbReference type="Proteomes" id="UP000250991"/>
    </source>
</evidence>
<evidence type="ECO:0000313" key="1">
    <source>
        <dbReference type="EMBL" id="SPW74125.1"/>
    </source>
</evidence>